<dbReference type="SUPFAM" id="SSF64496">
    <property type="entry name" value="DNA-binding domain of intron-encoded endonucleases"/>
    <property type="match status" value="1"/>
</dbReference>
<evidence type="ECO:0000259" key="1">
    <source>
        <dbReference type="PROSITE" id="PS50164"/>
    </source>
</evidence>
<dbReference type="InterPro" id="IPR036388">
    <property type="entry name" value="WH-like_DNA-bd_sf"/>
</dbReference>
<keyword evidence="3" id="KW-1185">Reference proteome</keyword>
<protein>
    <recommendedName>
        <fullName evidence="1">GIY-YIG domain-containing protein</fullName>
    </recommendedName>
</protein>
<dbReference type="InterPro" id="IPR010896">
    <property type="entry name" value="NUMOD1"/>
</dbReference>
<proteinExistence type="predicted"/>
<organism evidence="2 3">
    <name type="scientific">Cercospora zeae-maydis SCOH1-5</name>
    <dbReference type="NCBI Taxonomy" id="717836"/>
    <lineage>
        <taxon>Eukaryota</taxon>
        <taxon>Fungi</taxon>
        <taxon>Dikarya</taxon>
        <taxon>Ascomycota</taxon>
        <taxon>Pezizomycotina</taxon>
        <taxon>Dothideomycetes</taxon>
        <taxon>Dothideomycetidae</taxon>
        <taxon>Mycosphaerellales</taxon>
        <taxon>Mycosphaerellaceae</taxon>
        <taxon>Cercospora</taxon>
    </lineage>
</organism>
<dbReference type="InterPro" id="IPR003647">
    <property type="entry name" value="Intron_nuc_1_rpt"/>
</dbReference>
<name>A0A6A6F0P7_9PEZI</name>
<dbReference type="Proteomes" id="UP000799539">
    <property type="component" value="Unassembled WGS sequence"/>
</dbReference>
<dbReference type="InterPro" id="IPR035901">
    <property type="entry name" value="GIY-YIG_endonuc_sf"/>
</dbReference>
<reference evidence="2" key="1">
    <citation type="journal article" date="2020" name="Stud. Mycol.">
        <title>101 Dothideomycetes genomes: a test case for predicting lifestyles and emergence of pathogens.</title>
        <authorList>
            <person name="Haridas S."/>
            <person name="Albert R."/>
            <person name="Binder M."/>
            <person name="Bloem J."/>
            <person name="Labutti K."/>
            <person name="Salamov A."/>
            <person name="Andreopoulos B."/>
            <person name="Baker S."/>
            <person name="Barry K."/>
            <person name="Bills G."/>
            <person name="Bluhm B."/>
            <person name="Cannon C."/>
            <person name="Castanera R."/>
            <person name="Culley D."/>
            <person name="Daum C."/>
            <person name="Ezra D."/>
            <person name="Gonzalez J."/>
            <person name="Henrissat B."/>
            <person name="Kuo A."/>
            <person name="Liang C."/>
            <person name="Lipzen A."/>
            <person name="Lutzoni F."/>
            <person name="Magnuson J."/>
            <person name="Mondo S."/>
            <person name="Nolan M."/>
            <person name="Ohm R."/>
            <person name="Pangilinan J."/>
            <person name="Park H.-J."/>
            <person name="Ramirez L."/>
            <person name="Alfaro M."/>
            <person name="Sun H."/>
            <person name="Tritt A."/>
            <person name="Yoshinaga Y."/>
            <person name="Zwiers L.-H."/>
            <person name="Turgeon B."/>
            <person name="Goodwin S."/>
            <person name="Spatafora J."/>
            <person name="Crous P."/>
            <person name="Grigoriev I."/>
        </authorList>
    </citation>
    <scope>NUCLEOTIDE SEQUENCE</scope>
    <source>
        <strain evidence="2">SCOH1-5</strain>
    </source>
</reference>
<dbReference type="Pfam" id="PF01541">
    <property type="entry name" value="GIY-YIG"/>
    <property type="match status" value="1"/>
</dbReference>
<feature type="non-terminal residue" evidence="2">
    <location>
        <position position="1"/>
    </location>
</feature>
<accession>A0A6A6F0P7</accession>
<evidence type="ECO:0000313" key="3">
    <source>
        <dbReference type="Proteomes" id="UP000799539"/>
    </source>
</evidence>
<sequence>NNKYITIRLNKLRNERNYSTSSVKCSKSEVINKFILDKQLIPVNVYENLSLEETKKKIKSYSKGKSGIYLILNKVTLDYYIGSASTNKIYSRFYSHLLGLTGSKIVKLSVKKYKLDNFSFIILEEFPHIVTKENNKTLLDLEDFYLKSLLPNYNILTEAGNTFGYKHTEVSRINMKSKYSEERRMTIGSLNRVKSLSNETKDKLRKAALNRLPRIFTEQALLNMKKSCKPVVLYNKNGTVYGEYSSITEASFALNCSIKTIHRALKSNSKLLKKCLIVKYGCYI</sequence>
<dbReference type="InterPro" id="IPR006350">
    <property type="entry name" value="Intron_endoG1"/>
</dbReference>
<dbReference type="InterPro" id="IPR000305">
    <property type="entry name" value="GIY-YIG_endonuc"/>
</dbReference>
<dbReference type="Gene3D" id="1.10.10.10">
    <property type="entry name" value="Winged helix-like DNA-binding domain superfamily/Winged helix DNA-binding domain"/>
    <property type="match status" value="1"/>
</dbReference>
<dbReference type="OrthoDB" id="2203429at2759"/>
<feature type="domain" description="GIY-YIG" evidence="1">
    <location>
        <begin position="64"/>
        <end position="155"/>
    </location>
</feature>
<dbReference type="SUPFAM" id="SSF82771">
    <property type="entry name" value="GIY-YIG endonuclease"/>
    <property type="match status" value="1"/>
</dbReference>
<evidence type="ECO:0000313" key="2">
    <source>
        <dbReference type="EMBL" id="KAF2206111.1"/>
    </source>
</evidence>
<dbReference type="PROSITE" id="PS50164">
    <property type="entry name" value="GIY_YIG"/>
    <property type="match status" value="1"/>
</dbReference>
<dbReference type="Pfam" id="PF07453">
    <property type="entry name" value="NUMOD1"/>
    <property type="match status" value="1"/>
</dbReference>
<dbReference type="Gene3D" id="3.40.1440.10">
    <property type="entry name" value="GIY-YIG endonuclease"/>
    <property type="match status" value="1"/>
</dbReference>
<gene>
    <name evidence="2" type="ORF">CERZMDRAFT_54707</name>
</gene>
<dbReference type="GO" id="GO:0004519">
    <property type="term" value="F:endonuclease activity"/>
    <property type="evidence" value="ECO:0007669"/>
    <property type="project" value="InterPro"/>
</dbReference>
<dbReference type="EMBL" id="ML993371">
    <property type="protein sequence ID" value="KAF2206111.1"/>
    <property type="molecule type" value="Genomic_DNA"/>
</dbReference>
<dbReference type="NCBIfam" id="TIGR01453">
    <property type="entry name" value="grpIintron_endo"/>
    <property type="match status" value="1"/>
</dbReference>
<dbReference type="SMART" id="SM00465">
    <property type="entry name" value="GIYc"/>
    <property type="match status" value="1"/>
</dbReference>
<dbReference type="SMART" id="SM00497">
    <property type="entry name" value="IENR1"/>
    <property type="match status" value="1"/>
</dbReference>
<dbReference type="AlphaFoldDB" id="A0A6A6F0P7"/>